<protein>
    <submittedName>
        <fullName evidence="1">Uncharacterized protein</fullName>
    </submittedName>
</protein>
<dbReference type="AlphaFoldDB" id="A0A101M244"/>
<proteinExistence type="predicted"/>
<name>A0A101M244_PICGL</name>
<organism evidence="1">
    <name type="scientific">Picea glauca</name>
    <name type="common">White spruce</name>
    <name type="synonym">Pinus glauca</name>
    <dbReference type="NCBI Taxonomy" id="3330"/>
    <lineage>
        <taxon>Eukaryota</taxon>
        <taxon>Viridiplantae</taxon>
        <taxon>Streptophyta</taxon>
        <taxon>Embryophyta</taxon>
        <taxon>Tracheophyta</taxon>
        <taxon>Spermatophyta</taxon>
        <taxon>Pinopsida</taxon>
        <taxon>Pinidae</taxon>
        <taxon>Conifers I</taxon>
        <taxon>Pinales</taxon>
        <taxon>Pinaceae</taxon>
        <taxon>Picea</taxon>
    </lineage>
</organism>
<comment type="caution">
    <text evidence="1">The sequence shown here is derived from an EMBL/GenBank/DDBJ whole genome shotgun (WGS) entry which is preliminary data.</text>
</comment>
<gene>
    <name evidence="1" type="ORF">ABT39_MTgene2738</name>
</gene>
<geneLocation type="mitochondrion" evidence="1"/>
<evidence type="ECO:0000313" key="1">
    <source>
        <dbReference type="EMBL" id="KUM49513.1"/>
    </source>
</evidence>
<sequence>MRSQLDRLKSLSSMPYQDGAELCLTRGGRWCGVSYLLR</sequence>
<dbReference type="EMBL" id="LKAM01000002">
    <property type="protein sequence ID" value="KUM49513.1"/>
    <property type="molecule type" value="Genomic_DNA"/>
</dbReference>
<keyword evidence="1" id="KW-0496">Mitochondrion</keyword>
<accession>A0A101M244</accession>
<reference evidence="1" key="1">
    <citation type="journal article" date="2015" name="Genome Biol. Evol.">
        <title>Organellar Genomes of White Spruce (Picea glauca): Assembly and Annotation.</title>
        <authorList>
            <person name="Jackman S.D."/>
            <person name="Warren R.L."/>
            <person name="Gibb E.A."/>
            <person name="Vandervalk B.P."/>
            <person name="Mohamadi H."/>
            <person name="Chu J."/>
            <person name="Raymond A."/>
            <person name="Pleasance S."/>
            <person name="Coope R."/>
            <person name="Wildung M.R."/>
            <person name="Ritland C.E."/>
            <person name="Bousquet J."/>
            <person name="Jones S.J."/>
            <person name="Bohlmann J."/>
            <person name="Birol I."/>
        </authorList>
    </citation>
    <scope>NUCLEOTIDE SEQUENCE [LARGE SCALE GENOMIC DNA]</scope>
    <source>
        <tissue evidence="1">Flushing bud</tissue>
    </source>
</reference>